<dbReference type="InterPro" id="IPR031924">
    <property type="entry name" value="GH115"/>
</dbReference>
<dbReference type="PANTHER" id="PTHR37842:SF2">
    <property type="entry name" value="GYLCOSYL HYDROLASE 115 C-TERMINAL DOMAIN-CONTAINING PROTEIN"/>
    <property type="match status" value="1"/>
</dbReference>
<reference evidence="2 3" key="1">
    <citation type="submission" date="2016-10" db="EMBL/GenBank/DDBJ databases">
        <title>The whole genome sequencing and assembly of B. asteroides DSM 20089 strain.</title>
        <authorList>
            <person name="Lee Y.-J."/>
            <person name="Park M.-K."/>
            <person name="Yi H."/>
            <person name="Bahn Y.-S."/>
            <person name="Kim J.F."/>
            <person name="Lee D.-W."/>
        </authorList>
    </citation>
    <scope>NUCLEOTIDE SEQUENCE [LARGE SCALE GENOMIC DNA]</scope>
    <source>
        <strain evidence="2 3">DSM 20089</strain>
    </source>
</reference>
<dbReference type="PANTHER" id="PTHR37842">
    <property type="match status" value="1"/>
</dbReference>
<accession>A0AAD0ABF9</accession>
<dbReference type="GO" id="GO:0005975">
    <property type="term" value="P:carbohydrate metabolic process"/>
    <property type="evidence" value="ECO:0007669"/>
    <property type="project" value="UniProtKB-ARBA"/>
</dbReference>
<sequence length="674" mass="76692">MPISISSSTSILQQDRQSKSTPVGFAVASIRRDLAMALLPGTTTGAPIKLIQADLPPESYRLHVNNGSLCIEANDDFGFIYGLYAFSRNVLGIQDLWFWNDQHPKPVDSISLPDDFALESKPSAVRYRGLFINDEVLLEHWKVDNDPELPWQLAFETIYRLGGNMVIPGSGQRGEPHLDLAQQMGLYINQHHVCPLGARMFSSAYPDTPPRWPEERERFEHLWRQAIHDQAGHRTIWTLGFRGQGDTPFWQSDPRHTSDTDRGKVLSDVIDIQYRMVQKAVPGAPCVVYLYGEMMDLYRKGVLTLPPQVTKIWSDNGYGRMVSRRQWNLDPRIPSMPDGHGNNGIYFHTSFYDLQAANHITASTNQPSAVIAELEHVLQAGGDQVWIINASNIKPHVYMIALIAAMWRRGSINPMVETQRYLTTYYHCRETGFLEDLLNGYWQSAIRFGPCWDQHAGEQYYNYQSRILITGFLHDRHAPCPQLHWLTEADNLGDQIDLIRSQVGPAASAYQRLDLQAQQAALAMQRSGNSDGARLLKDSIGLAISIHYHCSTACLTVCKSLQAAIRRDYVQAFYLAGLARDEFWLADHAMHECEHGTWQGFWSNDCLTDVSESAQVCSQLMGYLRCMGDGPYFNDWKREFTYPRKERQVTVITNMEKHEDDDQIFAAMKALHFE</sequence>
<keyword evidence="1" id="KW-0378">Hydrolase</keyword>
<evidence type="ECO:0000256" key="1">
    <source>
        <dbReference type="ARBA" id="ARBA00022801"/>
    </source>
</evidence>
<evidence type="ECO:0000313" key="2">
    <source>
        <dbReference type="EMBL" id="ATO41651.1"/>
    </source>
</evidence>
<evidence type="ECO:0000313" key="3">
    <source>
        <dbReference type="Proteomes" id="UP000224056"/>
    </source>
</evidence>
<protein>
    <submittedName>
        <fullName evidence="2">Uncharacterized protein</fullName>
    </submittedName>
</protein>
<dbReference type="GO" id="GO:0016787">
    <property type="term" value="F:hydrolase activity"/>
    <property type="evidence" value="ECO:0007669"/>
    <property type="project" value="UniProtKB-KW"/>
</dbReference>
<dbReference type="Gene3D" id="3.30.379.10">
    <property type="entry name" value="Chitobiase/beta-hexosaminidase domain 2-like"/>
    <property type="match status" value="1"/>
</dbReference>
<dbReference type="AlphaFoldDB" id="A0AAD0ABF9"/>
<dbReference type="SUPFAM" id="SSF55545">
    <property type="entry name" value="beta-N-acetylhexosaminidase-like domain"/>
    <property type="match status" value="1"/>
</dbReference>
<proteinExistence type="predicted"/>
<dbReference type="Proteomes" id="UP000224056">
    <property type="component" value="Chromosome"/>
</dbReference>
<organism evidence="2 3">
    <name type="scientific">Bifidobacterium asteroides DSM 20089</name>
    <dbReference type="NCBI Taxonomy" id="1437594"/>
    <lineage>
        <taxon>Bacteria</taxon>
        <taxon>Bacillati</taxon>
        <taxon>Actinomycetota</taxon>
        <taxon>Actinomycetes</taxon>
        <taxon>Bifidobacteriales</taxon>
        <taxon>Bifidobacteriaceae</taxon>
        <taxon>Bifidobacterium</taxon>
    </lineage>
</organism>
<dbReference type="InterPro" id="IPR029018">
    <property type="entry name" value="Hex-like_dom2"/>
</dbReference>
<dbReference type="Gene3D" id="3.20.20.520">
    <property type="entry name" value="Glycosyl hydrolase family 115"/>
    <property type="match status" value="1"/>
</dbReference>
<name>A0AAD0ABF9_9BIFI</name>
<dbReference type="InterPro" id="IPR042301">
    <property type="entry name" value="GH115_sf"/>
</dbReference>
<dbReference type="EMBL" id="CP017696">
    <property type="protein sequence ID" value="ATO41651.1"/>
    <property type="molecule type" value="Genomic_DNA"/>
</dbReference>
<gene>
    <name evidence="2" type="ORF">BA20089_05560</name>
</gene>
<dbReference type="Pfam" id="PF15979">
    <property type="entry name" value="Glyco_hydro_115"/>
    <property type="match status" value="1"/>
</dbReference>